<dbReference type="InterPro" id="IPR021109">
    <property type="entry name" value="Peptidase_aspartic_dom_sf"/>
</dbReference>
<evidence type="ECO:0000313" key="2">
    <source>
        <dbReference type="Proteomes" id="UP001458880"/>
    </source>
</evidence>
<reference evidence="1 2" key="1">
    <citation type="journal article" date="2024" name="BMC Genomics">
        <title>De novo assembly and annotation of Popillia japonica's genome with initial clues to its potential as an invasive pest.</title>
        <authorList>
            <person name="Cucini C."/>
            <person name="Boschi S."/>
            <person name="Funari R."/>
            <person name="Cardaioli E."/>
            <person name="Iannotti N."/>
            <person name="Marturano G."/>
            <person name="Paoli F."/>
            <person name="Bruttini M."/>
            <person name="Carapelli A."/>
            <person name="Frati F."/>
            <person name="Nardi F."/>
        </authorList>
    </citation>
    <scope>NUCLEOTIDE SEQUENCE [LARGE SCALE GENOMIC DNA]</scope>
    <source>
        <strain evidence="1">DMR45628</strain>
    </source>
</reference>
<dbReference type="EMBL" id="JASPKY010000270">
    <property type="protein sequence ID" value="KAK9711968.1"/>
    <property type="molecule type" value="Genomic_DNA"/>
</dbReference>
<gene>
    <name evidence="1" type="ORF">QE152_g25158</name>
</gene>
<evidence type="ECO:0000313" key="1">
    <source>
        <dbReference type="EMBL" id="KAK9711968.1"/>
    </source>
</evidence>
<organism evidence="1 2">
    <name type="scientific">Popillia japonica</name>
    <name type="common">Japanese beetle</name>
    <dbReference type="NCBI Taxonomy" id="7064"/>
    <lineage>
        <taxon>Eukaryota</taxon>
        <taxon>Metazoa</taxon>
        <taxon>Ecdysozoa</taxon>
        <taxon>Arthropoda</taxon>
        <taxon>Hexapoda</taxon>
        <taxon>Insecta</taxon>
        <taxon>Pterygota</taxon>
        <taxon>Neoptera</taxon>
        <taxon>Endopterygota</taxon>
        <taxon>Coleoptera</taxon>
        <taxon>Polyphaga</taxon>
        <taxon>Scarabaeiformia</taxon>
        <taxon>Scarabaeidae</taxon>
        <taxon>Rutelinae</taxon>
        <taxon>Popillia</taxon>
    </lineage>
</organism>
<proteinExistence type="predicted"/>
<comment type="caution">
    <text evidence="1">The sequence shown here is derived from an EMBL/GenBank/DDBJ whole genome shotgun (WGS) entry which is preliminary data.</text>
</comment>
<keyword evidence="2" id="KW-1185">Reference proteome</keyword>
<dbReference type="Proteomes" id="UP001458880">
    <property type="component" value="Unassembled WGS sequence"/>
</dbReference>
<name>A0AAW1K1C1_POPJA</name>
<dbReference type="AlphaFoldDB" id="A0AAW1K1C1"/>
<sequence length="91" mass="10173">MVDSGVDWSVIQHHVVRSIDAVITPSQQKLVWFGRRLQALGRCLLYVVLQKITLEIDSLVVSDGTISEVEALIGWETMSRPGINIVIRNMA</sequence>
<accession>A0AAW1K1C1</accession>
<protein>
    <submittedName>
        <fullName evidence="1">Uncharacterized protein</fullName>
    </submittedName>
</protein>
<dbReference type="SUPFAM" id="SSF50630">
    <property type="entry name" value="Acid proteases"/>
    <property type="match status" value="1"/>
</dbReference>